<evidence type="ECO:0000256" key="3">
    <source>
        <dbReference type="ARBA" id="ARBA00023163"/>
    </source>
</evidence>
<dbReference type="InterPro" id="IPR052362">
    <property type="entry name" value="HTH-GbsR_regulator"/>
</dbReference>
<accession>A0ABS5ASL8</accession>
<dbReference type="SUPFAM" id="SSF46785">
    <property type="entry name" value="Winged helix' DNA-binding domain"/>
    <property type="match status" value="1"/>
</dbReference>
<evidence type="ECO:0000313" key="4">
    <source>
        <dbReference type="EMBL" id="MBP2479573.1"/>
    </source>
</evidence>
<dbReference type="PANTHER" id="PTHR38465">
    <property type="entry name" value="HTH-TYPE TRANSCRIPTIONAL REGULATOR MJ1563-RELATED"/>
    <property type="match status" value="1"/>
</dbReference>
<evidence type="ECO:0008006" key="6">
    <source>
        <dbReference type="Google" id="ProtNLM"/>
    </source>
</evidence>
<dbReference type="InterPro" id="IPR036388">
    <property type="entry name" value="WH-like_DNA-bd_sf"/>
</dbReference>
<dbReference type="InterPro" id="IPR036390">
    <property type="entry name" value="WH_DNA-bd_sf"/>
</dbReference>
<dbReference type="EMBL" id="JAGIOO010000001">
    <property type="protein sequence ID" value="MBP2479573.1"/>
    <property type="molecule type" value="Genomic_DNA"/>
</dbReference>
<reference evidence="4 5" key="1">
    <citation type="submission" date="2021-03" db="EMBL/GenBank/DDBJ databases">
        <title>Sequencing the genomes of 1000 actinobacteria strains.</title>
        <authorList>
            <person name="Klenk H.-P."/>
        </authorList>
    </citation>
    <scope>NUCLEOTIDE SEQUENCE [LARGE SCALE GENOMIC DNA]</scope>
    <source>
        <strain evidence="4 5">DSM 44580</strain>
    </source>
</reference>
<dbReference type="RefSeq" id="WP_086780965.1">
    <property type="nucleotide sequence ID" value="NZ_JAGIOO010000001.1"/>
</dbReference>
<keyword evidence="2" id="KW-0238">DNA-binding</keyword>
<proteinExistence type="predicted"/>
<protein>
    <recommendedName>
        <fullName evidence="6">Transcriptional regulator</fullName>
    </recommendedName>
</protein>
<evidence type="ECO:0000256" key="1">
    <source>
        <dbReference type="ARBA" id="ARBA00023015"/>
    </source>
</evidence>
<keyword evidence="3" id="KW-0804">Transcription</keyword>
<dbReference type="PANTHER" id="PTHR38465:SF2">
    <property type="entry name" value="HTH-TYPE TRANSCRIPTIONAL REGULATOR MMPR5"/>
    <property type="match status" value="1"/>
</dbReference>
<evidence type="ECO:0000256" key="2">
    <source>
        <dbReference type="ARBA" id="ARBA00023125"/>
    </source>
</evidence>
<keyword evidence="5" id="KW-1185">Reference proteome</keyword>
<dbReference type="Gene3D" id="1.10.10.10">
    <property type="entry name" value="Winged helix-like DNA-binding domain superfamily/Winged helix DNA-binding domain"/>
    <property type="match status" value="1"/>
</dbReference>
<comment type="caution">
    <text evidence="4">The sequence shown here is derived from an EMBL/GenBank/DDBJ whole genome shotgun (WGS) entry which is preliminary data.</text>
</comment>
<name>A0ABS5ASL8_9PSEU</name>
<gene>
    <name evidence="4" type="ORF">JOF53_008445</name>
</gene>
<keyword evidence="1" id="KW-0805">Transcription regulation</keyword>
<sequence length="152" mass="16791">MPGAELERELEWVERVAAFLTADGIPPIAGRILGWLMICDPPEQSAAEISVAIGASRASLTTNLRMLLTLQLLIRRTKPGERTAYYQVDEQAWITVVRRQIASLATFTSITADGLDLIGPDSSRATRILAAQRVFTWMTEVFQNAPPPPDTR</sequence>
<dbReference type="Proteomes" id="UP001519363">
    <property type="component" value="Unassembled WGS sequence"/>
</dbReference>
<evidence type="ECO:0000313" key="5">
    <source>
        <dbReference type="Proteomes" id="UP001519363"/>
    </source>
</evidence>
<organism evidence="4 5">
    <name type="scientific">Crossiella equi</name>
    <dbReference type="NCBI Taxonomy" id="130796"/>
    <lineage>
        <taxon>Bacteria</taxon>
        <taxon>Bacillati</taxon>
        <taxon>Actinomycetota</taxon>
        <taxon>Actinomycetes</taxon>
        <taxon>Pseudonocardiales</taxon>
        <taxon>Pseudonocardiaceae</taxon>
        <taxon>Crossiella</taxon>
    </lineage>
</organism>